<proteinExistence type="inferred from homology"/>
<dbReference type="EMBL" id="AP023368">
    <property type="protein sequence ID" value="BCJ98180.1"/>
    <property type="molecule type" value="Genomic_DNA"/>
</dbReference>
<comment type="similarity">
    <text evidence="2">Belongs to the MotB family.</text>
</comment>
<dbReference type="InterPro" id="IPR050330">
    <property type="entry name" value="Bact_OuterMem_StrucFunc"/>
</dbReference>
<dbReference type="PANTHER" id="PTHR30329">
    <property type="entry name" value="STATOR ELEMENT OF FLAGELLAR MOTOR COMPLEX"/>
    <property type="match status" value="1"/>
</dbReference>
<dbReference type="InterPro" id="IPR025713">
    <property type="entry name" value="MotB-like_N_dom"/>
</dbReference>
<evidence type="ECO:0000256" key="3">
    <source>
        <dbReference type="ARBA" id="ARBA00022475"/>
    </source>
</evidence>
<keyword evidence="3" id="KW-1003">Cell membrane</keyword>
<dbReference type="Pfam" id="PF13677">
    <property type="entry name" value="MotB_plug"/>
    <property type="match status" value="1"/>
</dbReference>
<comment type="subcellular location">
    <subcellularLocation>
        <location evidence="1">Cell membrane</location>
        <topology evidence="1">Single-pass membrane protein</topology>
    </subcellularLocation>
</comment>
<gene>
    <name evidence="11" type="ORF">bsdcttw_12210</name>
</gene>
<keyword evidence="4 9" id="KW-0812">Transmembrane</keyword>
<dbReference type="Proteomes" id="UP000515703">
    <property type="component" value="Chromosome"/>
</dbReference>
<dbReference type="PANTHER" id="PTHR30329:SF21">
    <property type="entry name" value="LIPOPROTEIN YIAD-RELATED"/>
    <property type="match status" value="1"/>
</dbReference>
<dbReference type="Pfam" id="PF00691">
    <property type="entry name" value="OmpA"/>
    <property type="match status" value="1"/>
</dbReference>
<keyword evidence="6 7" id="KW-0472">Membrane</keyword>
<evidence type="ECO:0000256" key="4">
    <source>
        <dbReference type="ARBA" id="ARBA00022692"/>
    </source>
</evidence>
<dbReference type="KEGG" id="acht:bsdcttw_12210"/>
<accession>A0A7I8DIK9</accession>
<dbReference type="RefSeq" id="WP_185258525.1">
    <property type="nucleotide sequence ID" value="NZ_AP023368.1"/>
</dbReference>
<organism evidence="11 12">
    <name type="scientific">Anaerocolumna chitinilytica</name>
    <dbReference type="NCBI Taxonomy" id="1727145"/>
    <lineage>
        <taxon>Bacteria</taxon>
        <taxon>Bacillati</taxon>
        <taxon>Bacillota</taxon>
        <taxon>Clostridia</taxon>
        <taxon>Lachnospirales</taxon>
        <taxon>Lachnospiraceae</taxon>
        <taxon>Anaerocolumna</taxon>
    </lineage>
</organism>
<evidence type="ECO:0000259" key="10">
    <source>
        <dbReference type="PROSITE" id="PS51123"/>
    </source>
</evidence>
<feature type="domain" description="OmpA-like" evidence="10">
    <location>
        <begin position="146"/>
        <end position="267"/>
    </location>
</feature>
<evidence type="ECO:0000256" key="2">
    <source>
        <dbReference type="ARBA" id="ARBA00008914"/>
    </source>
</evidence>
<evidence type="ECO:0000256" key="9">
    <source>
        <dbReference type="SAM" id="Phobius"/>
    </source>
</evidence>
<dbReference type="GO" id="GO:0005886">
    <property type="term" value="C:plasma membrane"/>
    <property type="evidence" value="ECO:0007669"/>
    <property type="project" value="UniProtKB-SubCell"/>
</dbReference>
<evidence type="ECO:0000313" key="11">
    <source>
        <dbReference type="EMBL" id="BCJ98180.1"/>
    </source>
</evidence>
<feature type="transmembrane region" description="Helical" evidence="9">
    <location>
        <begin position="16"/>
        <end position="36"/>
    </location>
</feature>
<keyword evidence="12" id="KW-1185">Reference proteome</keyword>
<name>A0A7I8DIK9_9FIRM</name>
<dbReference type="AlphaFoldDB" id="A0A7I8DIK9"/>
<reference evidence="11 12" key="1">
    <citation type="submission" date="2020-08" db="EMBL/GenBank/DDBJ databases">
        <title>Draft genome sequencing of an Anaerocolumna strain isolated from anoxic soil subjected to BSD treatment.</title>
        <authorList>
            <person name="Uek A."/>
            <person name="Tonouchi A."/>
        </authorList>
    </citation>
    <scope>NUCLEOTIDE SEQUENCE [LARGE SCALE GENOMIC DNA]</scope>
    <source>
        <strain evidence="11 12">CTTW</strain>
    </source>
</reference>
<evidence type="ECO:0000256" key="5">
    <source>
        <dbReference type="ARBA" id="ARBA00022989"/>
    </source>
</evidence>
<dbReference type="CDD" id="cd07185">
    <property type="entry name" value="OmpA_C-like"/>
    <property type="match status" value="1"/>
</dbReference>
<evidence type="ECO:0000256" key="6">
    <source>
        <dbReference type="ARBA" id="ARBA00023136"/>
    </source>
</evidence>
<reference evidence="11 12" key="2">
    <citation type="submission" date="2020-08" db="EMBL/GenBank/DDBJ databases">
        <authorList>
            <person name="Ueki A."/>
            <person name="Tonouchi A."/>
        </authorList>
    </citation>
    <scope>NUCLEOTIDE SEQUENCE [LARGE SCALE GENOMIC DNA]</scope>
    <source>
        <strain evidence="11 12">CTTW</strain>
    </source>
</reference>
<keyword evidence="5 9" id="KW-1133">Transmembrane helix</keyword>
<feature type="region of interest" description="Disordered" evidence="8">
    <location>
        <begin position="84"/>
        <end position="108"/>
    </location>
</feature>
<dbReference type="InterPro" id="IPR036737">
    <property type="entry name" value="OmpA-like_sf"/>
</dbReference>
<evidence type="ECO:0000256" key="1">
    <source>
        <dbReference type="ARBA" id="ARBA00004162"/>
    </source>
</evidence>
<dbReference type="PROSITE" id="PS51123">
    <property type="entry name" value="OMPA_2"/>
    <property type="match status" value="1"/>
</dbReference>
<protein>
    <submittedName>
        <fullName evidence="11">Chemotaxis protein MotB</fullName>
    </submittedName>
</protein>
<sequence>MMKKKEKKSGNSERWLFTYSDMITLLMIFFIMLYSISNVNQQKYDELAASLSSAFGAGNNTQGGSIIPKGSGVLNSGKDALNQGNYQGSGNASGPGDSTGTGKDNGKDIKDIKEVSKDEFQQLKGWLYDAIGNGAFKDNLDISIQESGIVITLSNDVLFDSGQATIKEDMKKNLDVIAKLLKQVDNKIQIGGHTDNVPINRGVFTSNWQLSALRAANVVEYMSAQYDIDPKRLVASGYGENDPIASNNTEAGREKNRRISITILFNNNSSDNTETGNK</sequence>
<dbReference type="Gene3D" id="3.30.1330.60">
    <property type="entry name" value="OmpA-like domain"/>
    <property type="match status" value="1"/>
</dbReference>
<evidence type="ECO:0000313" key="12">
    <source>
        <dbReference type="Proteomes" id="UP000515703"/>
    </source>
</evidence>
<dbReference type="SUPFAM" id="SSF103088">
    <property type="entry name" value="OmpA-like"/>
    <property type="match status" value="1"/>
</dbReference>
<evidence type="ECO:0000256" key="8">
    <source>
        <dbReference type="SAM" id="MobiDB-lite"/>
    </source>
</evidence>
<evidence type="ECO:0000256" key="7">
    <source>
        <dbReference type="PROSITE-ProRule" id="PRU00473"/>
    </source>
</evidence>
<dbReference type="InterPro" id="IPR006665">
    <property type="entry name" value="OmpA-like"/>
</dbReference>